<gene>
    <name evidence="1" type="ORF">D9757_011809</name>
</gene>
<evidence type="ECO:0000313" key="2">
    <source>
        <dbReference type="Proteomes" id="UP000518752"/>
    </source>
</evidence>
<comment type="caution">
    <text evidence="1">The sequence shown here is derived from an EMBL/GenBank/DDBJ whole genome shotgun (WGS) entry which is preliminary data.</text>
</comment>
<sequence length="109" mass="11687">MSTPNVRQIKATNHGPYDPILQIVSGGNPPYSLGPVNAGDAEAPYDLSEVKTLKEGEKFTVQVYTESDATAKDVTVLTYTKSSNHAADFQIAGTRIEPTLIYDGILSAD</sequence>
<proteinExistence type="predicted"/>
<dbReference type="EMBL" id="JAACJN010000184">
    <property type="protein sequence ID" value="KAF5364556.1"/>
    <property type="molecule type" value="Genomic_DNA"/>
</dbReference>
<dbReference type="OrthoDB" id="2865209at2759"/>
<dbReference type="Proteomes" id="UP000518752">
    <property type="component" value="Unassembled WGS sequence"/>
</dbReference>
<dbReference type="AlphaFoldDB" id="A0A8H5GGX3"/>
<keyword evidence="2" id="KW-1185">Reference proteome</keyword>
<reference evidence="1 2" key="1">
    <citation type="journal article" date="2020" name="ISME J.">
        <title>Uncovering the hidden diversity of litter-decomposition mechanisms in mushroom-forming fungi.</title>
        <authorList>
            <person name="Floudas D."/>
            <person name="Bentzer J."/>
            <person name="Ahren D."/>
            <person name="Johansson T."/>
            <person name="Persson P."/>
            <person name="Tunlid A."/>
        </authorList>
    </citation>
    <scope>NUCLEOTIDE SEQUENCE [LARGE SCALE GENOMIC DNA]</scope>
    <source>
        <strain evidence="1 2">CBS 406.79</strain>
    </source>
</reference>
<organism evidence="1 2">
    <name type="scientific">Collybiopsis confluens</name>
    <dbReference type="NCBI Taxonomy" id="2823264"/>
    <lineage>
        <taxon>Eukaryota</taxon>
        <taxon>Fungi</taxon>
        <taxon>Dikarya</taxon>
        <taxon>Basidiomycota</taxon>
        <taxon>Agaricomycotina</taxon>
        <taxon>Agaricomycetes</taxon>
        <taxon>Agaricomycetidae</taxon>
        <taxon>Agaricales</taxon>
        <taxon>Marasmiineae</taxon>
        <taxon>Omphalotaceae</taxon>
        <taxon>Collybiopsis</taxon>
    </lineage>
</organism>
<protein>
    <submittedName>
        <fullName evidence="1">Uncharacterized protein</fullName>
    </submittedName>
</protein>
<accession>A0A8H5GGX3</accession>
<evidence type="ECO:0000313" key="1">
    <source>
        <dbReference type="EMBL" id="KAF5364556.1"/>
    </source>
</evidence>
<name>A0A8H5GGX3_9AGAR</name>